<feature type="transmembrane region" description="Helical" evidence="1">
    <location>
        <begin position="12"/>
        <end position="36"/>
    </location>
</feature>
<feature type="transmembrane region" description="Helical" evidence="1">
    <location>
        <begin position="188"/>
        <end position="210"/>
    </location>
</feature>
<evidence type="ECO:0000313" key="2">
    <source>
        <dbReference type="EMBL" id="KAK5090856.1"/>
    </source>
</evidence>
<proteinExistence type="predicted"/>
<dbReference type="Pfam" id="PF06687">
    <property type="entry name" value="SUR7"/>
    <property type="match status" value="1"/>
</dbReference>
<dbReference type="GO" id="GO:0051285">
    <property type="term" value="C:cell cortex of cell tip"/>
    <property type="evidence" value="ECO:0007669"/>
    <property type="project" value="TreeGrafter"/>
</dbReference>
<dbReference type="Proteomes" id="UP001309876">
    <property type="component" value="Unassembled WGS sequence"/>
</dbReference>
<protein>
    <submittedName>
        <fullName evidence="2">Uncharacterized protein</fullName>
    </submittedName>
</protein>
<comment type="caution">
    <text evidence="2">The sequence shown here is derived from an EMBL/GenBank/DDBJ whole genome shotgun (WGS) entry which is preliminary data.</text>
</comment>
<accession>A0AAN7YL04</accession>
<feature type="transmembrane region" description="Helical" evidence="1">
    <location>
        <begin position="222"/>
        <end position="246"/>
    </location>
</feature>
<dbReference type="GO" id="GO:0031505">
    <property type="term" value="P:fungal-type cell wall organization"/>
    <property type="evidence" value="ECO:0007669"/>
    <property type="project" value="TreeGrafter"/>
</dbReference>
<reference evidence="2 3" key="1">
    <citation type="submission" date="2023-08" db="EMBL/GenBank/DDBJ databases">
        <title>Black Yeasts Isolated from many extreme environments.</title>
        <authorList>
            <person name="Coleine C."/>
            <person name="Stajich J.E."/>
            <person name="Selbmann L."/>
        </authorList>
    </citation>
    <scope>NUCLEOTIDE SEQUENCE [LARGE SCALE GENOMIC DNA]</scope>
    <source>
        <strain evidence="2 3">CCFEE 5910</strain>
    </source>
</reference>
<evidence type="ECO:0000313" key="3">
    <source>
        <dbReference type="Proteomes" id="UP001309876"/>
    </source>
</evidence>
<keyword evidence="1" id="KW-0472">Membrane</keyword>
<keyword evidence="1" id="KW-0812">Transmembrane</keyword>
<sequence length="309" mass="32920">MADDASVQLLDIMRLSGVLTLTCCIAALILSFLCLFAGSRRSVLQNGDLLTLNTSRLGYLGESFNTSDGDGGLLDSLLNNAQGELNDLINDATTDIASALNISDYYSVHLMNYCEGMYEPNGTVAAENGTEVDKNTTYCSPRNALFHFNVTDIVASVLPDEIDLSDLNWPDAITDAQNTIRTASIATVVLYIIGIVFTGLALFGALFSIFTDGRLSACLNILLDFIAFLALTTGSVLATVVIVKAVNAFNNYGEDIGISATKGKVFLGMTWAAAGLMFVATVVSIVQLVIGRKSSGGYISHTREKGFSK</sequence>
<dbReference type="EMBL" id="JAVRRJ010000001">
    <property type="protein sequence ID" value="KAK5090856.1"/>
    <property type="molecule type" value="Genomic_DNA"/>
</dbReference>
<gene>
    <name evidence="2" type="ORF">LTR05_001033</name>
</gene>
<organism evidence="2 3">
    <name type="scientific">Lithohypha guttulata</name>
    <dbReference type="NCBI Taxonomy" id="1690604"/>
    <lineage>
        <taxon>Eukaryota</taxon>
        <taxon>Fungi</taxon>
        <taxon>Dikarya</taxon>
        <taxon>Ascomycota</taxon>
        <taxon>Pezizomycotina</taxon>
        <taxon>Eurotiomycetes</taxon>
        <taxon>Chaetothyriomycetidae</taxon>
        <taxon>Chaetothyriales</taxon>
        <taxon>Trichomeriaceae</taxon>
        <taxon>Lithohypha</taxon>
    </lineage>
</organism>
<dbReference type="GO" id="GO:0005886">
    <property type="term" value="C:plasma membrane"/>
    <property type="evidence" value="ECO:0007669"/>
    <property type="project" value="InterPro"/>
</dbReference>
<evidence type="ECO:0000256" key="1">
    <source>
        <dbReference type="SAM" id="Phobius"/>
    </source>
</evidence>
<dbReference type="PANTHER" id="PTHR28019">
    <property type="entry name" value="CELL MEMBRANE PROTEIN YLR413W-RELATED"/>
    <property type="match status" value="1"/>
</dbReference>
<dbReference type="InterPro" id="IPR052413">
    <property type="entry name" value="SUR7_domain"/>
</dbReference>
<keyword evidence="1" id="KW-1133">Transmembrane helix</keyword>
<dbReference type="PANTHER" id="PTHR28019:SF7">
    <property type="entry name" value="SUR7 PROTEIN"/>
    <property type="match status" value="1"/>
</dbReference>
<dbReference type="InterPro" id="IPR009571">
    <property type="entry name" value="SUR7/Rim9-like_fungi"/>
</dbReference>
<dbReference type="AlphaFoldDB" id="A0AAN7YL04"/>
<feature type="transmembrane region" description="Helical" evidence="1">
    <location>
        <begin position="266"/>
        <end position="290"/>
    </location>
</feature>
<keyword evidence="3" id="KW-1185">Reference proteome</keyword>
<name>A0AAN7YL04_9EURO</name>